<keyword evidence="1" id="KW-0732">Signal</keyword>
<feature type="signal peptide" evidence="1">
    <location>
        <begin position="1"/>
        <end position="20"/>
    </location>
</feature>
<dbReference type="OMA" id="HGVNKFR"/>
<dbReference type="InterPro" id="IPR020234">
    <property type="entry name" value="Mite_allergen_group-7"/>
</dbReference>
<dbReference type="VEuPathDB" id="VectorBase:CSON005147"/>
<dbReference type="PANTHER" id="PTHR11008:SF13">
    <property type="entry name" value="FI04421P"/>
    <property type="match status" value="1"/>
</dbReference>
<evidence type="ECO:0000256" key="1">
    <source>
        <dbReference type="SAM" id="SignalP"/>
    </source>
</evidence>
<evidence type="ECO:0000313" key="4">
    <source>
        <dbReference type="EMBL" id="SSX32567.1"/>
    </source>
</evidence>
<reference evidence="3" key="2">
    <citation type="submission" date="2018-07" db="EMBL/GenBank/DDBJ databases">
        <authorList>
            <person name="Quirk P.G."/>
            <person name="Krulwich T.A."/>
        </authorList>
    </citation>
    <scope>NUCLEOTIDE SEQUENCE</scope>
</reference>
<dbReference type="Pfam" id="PF16984">
    <property type="entry name" value="Grp7_allergen"/>
    <property type="match status" value="1"/>
</dbReference>
<reference evidence="2" key="1">
    <citation type="submission" date="2018-04" db="EMBL/GenBank/DDBJ databases">
        <authorList>
            <person name="Go L.Y."/>
            <person name="Mitchell J.A."/>
        </authorList>
    </citation>
    <scope>NUCLEOTIDE SEQUENCE</scope>
    <source>
        <tissue evidence="2">Whole organism</tissue>
    </source>
</reference>
<dbReference type="InterPro" id="IPR038606">
    <property type="entry name" value="To_sf"/>
</dbReference>
<dbReference type="PANTHER" id="PTHR11008">
    <property type="entry name" value="PROTEIN TAKEOUT-LIKE PROTEIN"/>
    <property type="match status" value="1"/>
</dbReference>
<dbReference type="EMBL" id="UFQT01002061">
    <property type="protein sequence ID" value="SSX32567.1"/>
    <property type="molecule type" value="Genomic_DNA"/>
</dbReference>
<dbReference type="Gene3D" id="3.15.10.30">
    <property type="entry name" value="Haemolymph juvenile hormone binding protein"/>
    <property type="match status" value="1"/>
</dbReference>
<accession>A0A336KI47</accession>
<dbReference type="Pfam" id="PF06585">
    <property type="entry name" value="JHBP"/>
    <property type="match status" value="1"/>
</dbReference>
<dbReference type="InterPro" id="IPR010562">
    <property type="entry name" value="Haemolymph_juvenile_hormone-bd"/>
</dbReference>
<organism evidence="2">
    <name type="scientific">Culicoides sonorensis</name>
    <name type="common">Biting midge</name>
    <dbReference type="NCBI Taxonomy" id="179676"/>
    <lineage>
        <taxon>Eukaryota</taxon>
        <taxon>Metazoa</taxon>
        <taxon>Ecdysozoa</taxon>
        <taxon>Arthropoda</taxon>
        <taxon>Hexapoda</taxon>
        <taxon>Insecta</taxon>
        <taxon>Pterygota</taxon>
        <taxon>Neoptera</taxon>
        <taxon>Endopterygota</taxon>
        <taxon>Diptera</taxon>
        <taxon>Nematocera</taxon>
        <taxon>Chironomoidea</taxon>
        <taxon>Ceratopogonidae</taxon>
        <taxon>Ceratopogoninae</taxon>
        <taxon>Culicoides</taxon>
        <taxon>Monoculicoides</taxon>
    </lineage>
</organism>
<dbReference type="EMBL" id="UFQS01000391">
    <property type="protein sequence ID" value="SSX03518.1"/>
    <property type="molecule type" value="Genomic_DNA"/>
</dbReference>
<dbReference type="Gene3D" id="3.15.10.50">
    <property type="match status" value="1"/>
</dbReference>
<dbReference type="SMART" id="SM00700">
    <property type="entry name" value="JHBP"/>
    <property type="match status" value="1"/>
</dbReference>
<name>A0A336KI47_CULSO</name>
<evidence type="ECO:0000313" key="3">
    <source>
        <dbReference type="EMBL" id="SSX23883.1"/>
    </source>
</evidence>
<dbReference type="EMBL" id="UFQT01000391">
    <property type="protein sequence ID" value="SSX23883.1"/>
    <property type="molecule type" value="Genomic_DNA"/>
</dbReference>
<feature type="chain" id="PRO_5036062047" evidence="1">
    <location>
        <begin position="21"/>
        <end position="459"/>
    </location>
</feature>
<dbReference type="InterPro" id="IPR038602">
    <property type="entry name" value="Mite_allergen_7_sf"/>
</dbReference>
<dbReference type="AlphaFoldDB" id="A0A336KI47"/>
<evidence type="ECO:0000313" key="2">
    <source>
        <dbReference type="EMBL" id="SSX03518.1"/>
    </source>
</evidence>
<protein>
    <submittedName>
        <fullName evidence="4">CSON005147 protein</fullName>
    </submittedName>
    <submittedName>
        <fullName evidence="2">CSON009772 protein</fullName>
    </submittedName>
</protein>
<gene>
    <name evidence="2" type="primary">CSON009772</name>
    <name evidence="4" type="synonym">CSON005147</name>
</gene>
<sequence>MWLNLRIFLIVILISNKVVPGSLNHSVCTKELFLNKDTFKCSKLIQNDDTAKMAEKRLSSQIFAMIEHYKQTDPIGLPGVPIPDPMALPDIKQSFSLSTLNMQKVMSHGLSKFRIKHIKTDLKELQVKAGVQIDQLVLVGNYTLSTFVTKSNGPFKIIIENVFVQGNASLAVEIDGKIRTQDIKMDVKFADMKMDFQNLGLLGSIFQGIANSASNLVFDTIKPFMLKEAYTKIRTEIDINLDNAIADNTFPNSISPLDMAIAEGRKKVRNMGYDPYQIKDYNHTMGIFGVLMSNTWIKGVSSFYRVGNISVAIENNVLVIGMEVGTQEILGSTQWEINIGKGMVTRAGHVKFTVQHFKVSIEISQPLDLRNRVKLNDIQLELGNIQMRCDGAGTLDYVIELMVNIFPNLLRYQIMDALENPIKNRIQDMMDKVDVEMIIKEKILEYENLGVNMKFDLPF</sequence>
<dbReference type="VEuPathDB" id="VectorBase:CSON009772"/>
<proteinExistence type="predicted"/>